<dbReference type="Proteomes" id="UP000199069">
    <property type="component" value="Unassembled WGS sequence"/>
</dbReference>
<feature type="region of interest" description="Disordered" evidence="1">
    <location>
        <begin position="1145"/>
        <end position="1186"/>
    </location>
</feature>
<feature type="compositionally biased region" description="Low complexity" evidence="1">
    <location>
        <begin position="1077"/>
        <end position="1093"/>
    </location>
</feature>
<feature type="compositionally biased region" description="Pro residues" evidence="1">
    <location>
        <begin position="1018"/>
        <end position="1028"/>
    </location>
</feature>
<dbReference type="OMA" id="HAATCET"/>
<feature type="compositionally biased region" description="Pro residues" evidence="1">
    <location>
        <begin position="176"/>
        <end position="191"/>
    </location>
</feature>
<organism evidence="2 3">
    <name type="scientific">Rhodotorula toruloides</name>
    <name type="common">Yeast</name>
    <name type="synonym">Rhodosporidium toruloides</name>
    <dbReference type="NCBI Taxonomy" id="5286"/>
    <lineage>
        <taxon>Eukaryota</taxon>
        <taxon>Fungi</taxon>
        <taxon>Dikarya</taxon>
        <taxon>Basidiomycota</taxon>
        <taxon>Pucciniomycotina</taxon>
        <taxon>Microbotryomycetes</taxon>
        <taxon>Sporidiobolales</taxon>
        <taxon>Sporidiobolaceae</taxon>
        <taxon>Rhodotorula</taxon>
    </lineage>
</organism>
<feature type="compositionally biased region" description="Low complexity" evidence="1">
    <location>
        <begin position="21"/>
        <end position="42"/>
    </location>
</feature>
<dbReference type="PANTHER" id="PTHR24216">
    <property type="entry name" value="PAXILLIN-RELATED"/>
    <property type="match status" value="1"/>
</dbReference>
<feature type="compositionally biased region" description="Polar residues" evidence="1">
    <location>
        <begin position="57"/>
        <end position="78"/>
    </location>
</feature>
<feature type="region of interest" description="Disordered" evidence="1">
    <location>
        <begin position="352"/>
        <end position="373"/>
    </location>
</feature>
<feature type="compositionally biased region" description="Low complexity" evidence="1">
    <location>
        <begin position="596"/>
        <end position="615"/>
    </location>
</feature>
<feature type="region of interest" description="Disordered" evidence="1">
    <location>
        <begin position="171"/>
        <end position="276"/>
    </location>
</feature>
<feature type="compositionally biased region" description="Polar residues" evidence="1">
    <location>
        <begin position="939"/>
        <end position="958"/>
    </location>
</feature>
<feature type="compositionally biased region" description="Low complexity" evidence="1">
    <location>
        <begin position="1043"/>
        <end position="1068"/>
    </location>
</feature>
<sequence length="1649" mass="175108">MPHHPANTPPPPRPPRRHPVRSSTTPPTLPAEPLAPTLTASPEQLDRDRIGPDSPRSDTSAPFSIRSAQLRASRSATLSPAALGGVSPPQDLFALASAAQRAEGEELFGPSPSLTVRSLPRAEDGEAEGRRRLREKYAVGRDGDEKLQRLLEGVWGGYGGLNGYANGHAAAADAFFPPPTSPPLRPPPEESPPLDDIDRMGSPLSSAASRRSERRRQREAILSPVLSAFPPTTTQQSSPHRQASYPPLPAYSRPHPHANADTPDPSLPSFPDPSHSRPALYRTLHYSYLPSRTARRTLRGPTVDEPLSEYEKEWVEKTGRVRDDGGLVDWWGNQVGERGDWGRTVLSPIVTETEPTHSSPEISPPSSIVSSSRYVVRRDVHEGAYQPLVVPSGSGSGSGSGNSSERTKVGAGGGGAMPFVPSPLSRETKPSTADAGETELVTSLRSSHAPSLPANSPLPTATARSDSSPISRDHNTPRTASPLPDSPHSFAYHSLSTIPSTRALPSTTSLDPASSSHSPRLDSTTPTSATRERERHGGDLPPFPSPRDFEGVDVASPELRSVLGPEDEEVETPREESRGITTGSTTRFSHAATCETRPSTNSSRRHSTTGGSSATEMLSPPPPSRLSSAANSSSRLRRASSQDRSAGLAKSPSANFTSSDSANSVSPPPPSRASPTIDSSSRSRQIPPHGRSASQPSVSVHAIDIPSPPPPSRLASTPDESSRRASSRDQPAPRTSASHSVDLPSPPPPSLLPATADSSSRRRGASSREASAASGVSVGQSLTDNARTLRSSSHRRSSSVSPIKSPNTVDVPLNSLRSATPSRDTRIEGGADSPRSRDDDISRWAREVATPSPTRTTRRSGPPSTPADLTASTTTASTAPAVPGQAPSSESAPPSPTRNKSRSANSPVSSSRSPTTPLSLDYMPTLSRSPAQSPPFTPPSGTETPRAAQPSTQETSEALRTLTTSPSKLTSSRRTRLASVSSGKSMDDVARWARQTTTATASSFGGAKSTTSTTRSPRSPPTSPPPTSPATASDSDITKDRSPISASTRSPTRSSRTTSLTRDTSRPTATSSSIGPDLSGHGNLSLDSLSSSSRPTTIRVPTSAPPPSTDIYLEPTSAGPFSSRLPSTATSSYIAPPIPDAFSPSFAADIPTPAPSSASFPSPSASEVDSGSTPLTPPSTARRFVKPLRPGPFPVPILTEEERVARRAFRKTGRSKEYDLPCEKTKMNMRRRAWEEMQKFEKEKIRLLQMLGDAELGRHDVPIVNALAHLHLGAAVPSARREGIHFLQQSLVLDESQPDIAHLLAVELEDEDLDEALHWHRHALQLQPDNLEHLLSLGLALTRLSDYPSAANAFLDLSNTSFNTPYEAIGLYELGRAYEATDEAGPAREAYEAALDCLARLRLINPTLRSGARWSGLNAIEETVLDGLGRLGGGRSGEGSLQSRASPAPTNLRSFASPATLRRPASAFTSARNTPLPFDEAVSPPRTPVKRSPSKAPSSIDSPPPSRNPTPSLHEAVPPPSRSPLHHKRRRKVDPATARTLDAIAAGLRDMARSGGAAQLAESSRLLADEVDLAYQRLRDQAETESQLEDALLHSIEALDRELHALPDKLIATARLAAARPPGVPPPPGSVAPLDSALRKLEKARQLAK</sequence>
<feature type="compositionally biased region" description="Low complexity" evidence="1">
    <location>
        <begin position="992"/>
        <end position="1017"/>
    </location>
</feature>
<dbReference type="Gene3D" id="1.25.40.10">
    <property type="entry name" value="Tetratricopeptide repeat domain"/>
    <property type="match status" value="1"/>
</dbReference>
<feature type="compositionally biased region" description="Low complexity" evidence="1">
    <location>
        <begin position="1155"/>
        <end position="1166"/>
    </location>
</feature>
<feature type="compositionally biased region" description="Polar residues" evidence="1">
    <location>
        <begin position="579"/>
        <end position="588"/>
    </location>
</feature>
<evidence type="ECO:0000313" key="3">
    <source>
        <dbReference type="Proteomes" id="UP000199069"/>
    </source>
</evidence>
<dbReference type="PANTHER" id="PTHR24216:SF8">
    <property type="entry name" value="PAXILLIN, ISOFORM F"/>
    <property type="match status" value="1"/>
</dbReference>
<dbReference type="SUPFAM" id="SSF48452">
    <property type="entry name" value="TPR-like"/>
    <property type="match status" value="1"/>
</dbReference>
<feature type="compositionally biased region" description="Polar residues" evidence="1">
    <location>
        <begin position="230"/>
        <end position="241"/>
    </location>
</feature>
<feature type="region of interest" description="Disordered" evidence="1">
    <location>
        <begin position="1435"/>
        <end position="1538"/>
    </location>
</feature>
<feature type="compositionally biased region" description="Polar residues" evidence="1">
    <location>
        <begin position="440"/>
        <end position="470"/>
    </location>
</feature>
<feature type="compositionally biased region" description="Polar residues" evidence="1">
    <location>
        <begin position="494"/>
        <end position="529"/>
    </location>
</feature>
<protein>
    <submittedName>
        <fullName evidence="2">BY PROTMAP: gi|472584086|gb|EMS21692.1| tetratricopeptide repeat containing protein [Rhodosporidium toruloides NP11] gi|647394591|emb|CDR35822.1| RHTO0S01e07844g1_1 [Rhodosporidium toruloides]</fullName>
    </submittedName>
</protein>
<feature type="region of interest" description="Disordered" evidence="1">
    <location>
        <begin position="1"/>
        <end position="89"/>
    </location>
</feature>
<keyword evidence="3" id="KW-1185">Reference proteome</keyword>
<gene>
    <name evidence="2" type="primary">FGENESH: predicted gene_10.14</name>
    <name evidence="2" type="ORF">BN2166_0051770</name>
</gene>
<feature type="compositionally biased region" description="Basic and acidic residues" evidence="1">
    <location>
        <begin position="823"/>
        <end position="846"/>
    </location>
</feature>
<feature type="region of interest" description="Disordered" evidence="1">
    <location>
        <begin position="103"/>
        <end position="143"/>
    </location>
</feature>
<accession>A0A0K3CQ68</accession>
<reference evidence="2 3" key="1">
    <citation type="submission" date="2015-07" db="EMBL/GenBank/DDBJ databases">
        <authorList>
            <person name="Cajimat M.N.B."/>
            <person name="Milazzo M.L."/>
            <person name="Fulhorst C.F."/>
        </authorList>
    </citation>
    <scope>NUCLEOTIDE SEQUENCE [LARGE SCALE GENOMIC DNA]</scope>
    <source>
        <strain evidence="2">Single colony</strain>
    </source>
</reference>
<evidence type="ECO:0000256" key="1">
    <source>
        <dbReference type="SAM" id="MobiDB-lite"/>
    </source>
</evidence>
<feature type="compositionally biased region" description="Low complexity" evidence="1">
    <location>
        <begin position="902"/>
        <end position="920"/>
    </location>
</feature>
<feature type="compositionally biased region" description="Low complexity" evidence="1">
    <location>
        <begin position="352"/>
        <end position="372"/>
    </location>
</feature>
<feature type="region of interest" description="Disordered" evidence="1">
    <location>
        <begin position="385"/>
        <end position="1128"/>
    </location>
</feature>
<feature type="compositionally biased region" description="Low complexity" evidence="1">
    <location>
        <begin position="767"/>
        <end position="779"/>
    </location>
</feature>
<feature type="compositionally biased region" description="Low complexity" evidence="1">
    <location>
        <begin position="625"/>
        <end position="634"/>
    </location>
</feature>
<dbReference type="STRING" id="5286.A0A0K3CQ68"/>
<feature type="compositionally biased region" description="Polar residues" evidence="1">
    <location>
        <begin position="780"/>
        <end position="789"/>
    </location>
</feature>
<name>A0A0K3CQ68_RHOTO</name>
<proteinExistence type="predicted"/>
<evidence type="ECO:0000313" key="2">
    <source>
        <dbReference type="EMBL" id="CTR09316.1"/>
    </source>
</evidence>
<feature type="compositionally biased region" description="Low complexity" evidence="1">
    <location>
        <begin position="850"/>
        <end position="892"/>
    </location>
</feature>
<dbReference type="EMBL" id="CWKI01000010">
    <property type="protein sequence ID" value="CTR09316.1"/>
    <property type="molecule type" value="Genomic_DNA"/>
</dbReference>
<feature type="compositionally biased region" description="Basic and acidic residues" evidence="1">
    <location>
        <begin position="120"/>
        <end position="143"/>
    </location>
</feature>
<dbReference type="InterPro" id="IPR011990">
    <property type="entry name" value="TPR-like_helical_dom_sf"/>
</dbReference>
<feature type="compositionally biased region" description="Low complexity" evidence="1">
    <location>
        <begin position="959"/>
        <end position="970"/>
    </location>
</feature>